<keyword evidence="6" id="KW-1185">Reference proteome</keyword>
<organism evidence="5 6">
    <name type="scientific">Endozoicomonas montiporae</name>
    <dbReference type="NCBI Taxonomy" id="1027273"/>
    <lineage>
        <taxon>Bacteria</taxon>
        <taxon>Pseudomonadati</taxon>
        <taxon>Pseudomonadota</taxon>
        <taxon>Gammaproteobacteria</taxon>
        <taxon>Oceanospirillales</taxon>
        <taxon>Endozoicomonadaceae</taxon>
        <taxon>Endozoicomonas</taxon>
    </lineage>
</organism>
<evidence type="ECO:0000256" key="2">
    <source>
        <dbReference type="PIRSR" id="PIRSR601310-3"/>
    </source>
</evidence>
<dbReference type="Pfam" id="PF01230">
    <property type="entry name" value="HIT"/>
    <property type="match status" value="1"/>
</dbReference>
<dbReference type="InterPro" id="IPR019808">
    <property type="entry name" value="Histidine_triad_CS"/>
</dbReference>
<dbReference type="RefSeq" id="WP_034876328.1">
    <property type="nucleotide sequence ID" value="NZ_JOKG01000003.1"/>
</dbReference>
<comment type="caution">
    <text evidence="5">The sequence shown here is derived from an EMBL/GenBank/DDBJ whole genome shotgun (WGS) entry which is preliminary data.</text>
</comment>
<dbReference type="SUPFAM" id="SSF54197">
    <property type="entry name" value="HIT-like"/>
    <property type="match status" value="1"/>
</dbReference>
<feature type="short sequence motif" description="Histidine triad motif" evidence="2 3">
    <location>
        <begin position="97"/>
        <end position="101"/>
    </location>
</feature>
<dbReference type="InterPro" id="IPR001310">
    <property type="entry name" value="Histidine_triad_HIT"/>
</dbReference>
<evidence type="ECO:0000313" key="6">
    <source>
        <dbReference type="Proteomes" id="UP000028006"/>
    </source>
</evidence>
<gene>
    <name evidence="5" type="ORF">GZ77_14005</name>
</gene>
<protein>
    <submittedName>
        <fullName evidence="5">Zinc-binding protein</fullName>
    </submittedName>
</protein>
<feature type="domain" description="HIT" evidence="4">
    <location>
        <begin position="4"/>
        <end position="113"/>
    </location>
</feature>
<dbReference type="eggNOG" id="COG0537">
    <property type="taxonomic scope" value="Bacteria"/>
</dbReference>
<feature type="active site" description="Tele-AMP-histidine intermediate" evidence="1">
    <location>
        <position position="99"/>
    </location>
</feature>
<dbReference type="InterPro" id="IPR011146">
    <property type="entry name" value="HIT-like"/>
</dbReference>
<dbReference type="PROSITE" id="PS51084">
    <property type="entry name" value="HIT_2"/>
    <property type="match status" value="1"/>
</dbReference>
<dbReference type="AlphaFoldDB" id="A0A081N4V3"/>
<dbReference type="PROSITE" id="PS00892">
    <property type="entry name" value="HIT_1"/>
    <property type="match status" value="1"/>
</dbReference>
<dbReference type="CDD" id="cd01276">
    <property type="entry name" value="PKCI_related"/>
    <property type="match status" value="1"/>
</dbReference>
<name>A0A081N4V3_9GAMM</name>
<dbReference type="Gene3D" id="3.30.428.10">
    <property type="entry name" value="HIT-like"/>
    <property type="match status" value="1"/>
</dbReference>
<dbReference type="PANTHER" id="PTHR23089">
    <property type="entry name" value="HISTIDINE TRIAD HIT PROTEIN"/>
    <property type="match status" value="1"/>
</dbReference>
<dbReference type="InterPro" id="IPR036265">
    <property type="entry name" value="HIT-like_sf"/>
</dbReference>
<evidence type="ECO:0000313" key="5">
    <source>
        <dbReference type="EMBL" id="KEQ13476.1"/>
    </source>
</evidence>
<evidence type="ECO:0000256" key="1">
    <source>
        <dbReference type="PIRSR" id="PIRSR601310-1"/>
    </source>
</evidence>
<evidence type="ECO:0000259" key="4">
    <source>
        <dbReference type="PROSITE" id="PS51084"/>
    </source>
</evidence>
<dbReference type="GO" id="GO:0003824">
    <property type="term" value="F:catalytic activity"/>
    <property type="evidence" value="ECO:0007669"/>
    <property type="project" value="InterPro"/>
</dbReference>
<dbReference type="EMBL" id="JOKG01000003">
    <property type="protein sequence ID" value="KEQ13476.1"/>
    <property type="molecule type" value="Genomic_DNA"/>
</dbReference>
<proteinExistence type="predicted"/>
<sequence length="113" mass="12476">MSCLFCKMVDGEIPTDKVYEDDELLAFRDINPQAPTHILIIPKKHIATLNDASVDDQLLLGKIMLKAKELAAEEGLAEDGYRVALNCNSHGGQSVYHIHLHLLGGRQMAWPPG</sequence>
<evidence type="ECO:0000256" key="3">
    <source>
        <dbReference type="PROSITE-ProRule" id="PRU00464"/>
    </source>
</evidence>
<reference evidence="5 6" key="1">
    <citation type="submission" date="2014-06" db="EMBL/GenBank/DDBJ databases">
        <title>Whole Genome Sequences of Three Symbiotic Endozoicomonas Bacteria.</title>
        <authorList>
            <person name="Neave M.J."/>
            <person name="Apprill A."/>
            <person name="Voolstra C.R."/>
        </authorList>
    </citation>
    <scope>NUCLEOTIDE SEQUENCE [LARGE SCALE GENOMIC DNA]</scope>
    <source>
        <strain evidence="5 6">LMG 24815</strain>
    </source>
</reference>
<accession>A0A081N4V3</accession>
<dbReference type="Proteomes" id="UP000028006">
    <property type="component" value="Unassembled WGS sequence"/>
</dbReference>
<dbReference type="PRINTS" id="PR00332">
    <property type="entry name" value="HISTRIAD"/>
</dbReference>